<dbReference type="PANTHER" id="PTHR48040">
    <property type="entry name" value="PLEIOTROPIC DRUG RESISTANCE PROTEIN 1-LIKE ISOFORM X1"/>
    <property type="match status" value="1"/>
</dbReference>
<dbReference type="PANTHER" id="PTHR48040:SF60">
    <property type="entry name" value="ABC TRANSPORTER DOMAIN-CONTAINING PROTEIN"/>
    <property type="match status" value="1"/>
</dbReference>
<evidence type="ECO:0000313" key="3">
    <source>
        <dbReference type="Proteomes" id="UP000321393"/>
    </source>
</evidence>
<comment type="caution">
    <text evidence="2">The sequence shown here is derived from an EMBL/GenBank/DDBJ whole genome shotgun (WGS) entry which is preliminary data.</text>
</comment>
<evidence type="ECO:0000313" key="2">
    <source>
        <dbReference type="EMBL" id="KAA0043901.1"/>
    </source>
</evidence>
<dbReference type="OrthoDB" id="66620at2759"/>
<evidence type="ECO:0000256" key="1">
    <source>
        <dbReference type="SAM" id="MobiDB-lite"/>
    </source>
</evidence>
<proteinExistence type="predicted"/>
<gene>
    <name evidence="2" type="ORF">E6C27_scaffold236G002410</name>
</gene>
<dbReference type="AlphaFoldDB" id="A0A5A7TQR1"/>
<reference evidence="2 3" key="1">
    <citation type="submission" date="2019-08" db="EMBL/GenBank/DDBJ databases">
        <title>Draft genome sequences of two oriental melons (Cucumis melo L. var makuwa).</title>
        <authorList>
            <person name="Kwon S.-Y."/>
        </authorList>
    </citation>
    <scope>NUCLEOTIDE SEQUENCE [LARGE SCALE GENOMIC DNA]</scope>
    <source>
        <strain evidence="3">cv. SW 3</strain>
        <tissue evidence="2">Leaf</tissue>
    </source>
</reference>
<name>A0A5A7TQR1_CUCMM</name>
<dbReference type="Proteomes" id="UP000321393">
    <property type="component" value="Unassembled WGS sequence"/>
</dbReference>
<dbReference type="STRING" id="1194695.A0A5A7TQR1"/>
<feature type="region of interest" description="Disordered" evidence="1">
    <location>
        <begin position="1"/>
        <end position="30"/>
    </location>
</feature>
<dbReference type="EMBL" id="SSTE01014973">
    <property type="protein sequence ID" value="KAA0043901.1"/>
    <property type="molecule type" value="Genomic_DNA"/>
</dbReference>
<sequence>MATSRIASSIREAWETPSESFPRSRRMEEEEEELRWAAIERLPTYERMRKGIIRHVRENGRVVEEVMDVTAMGFMERKELMERMVKVVEEDNEKFLRRMRERTDR</sequence>
<organism evidence="2 3">
    <name type="scientific">Cucumis melo var. makuwa</name>
    <name type="common">Oriental melon</name>
    <dbReference type="NCBI Taxonomy" id="1194695"/>
    <lineage>
        <taxon>Eukaryota</taxon>
        <taxon>Viridiplantae</taxon>
        <taxon>Streptophyta</taxon>
        <taxon>Embryophyta</taxon>
        <taxon>Tracheophyta</taxon>
        <taxon>Spermatophyta</taxon>
        <taxon>Magnoliopsida</taxon>
        <taxon>eudicotyledons</taxon>
        <taxon>Gunneridae</taxon>
        <taxon>Pentapetalae</taxon>
        <taxon>rosids</taxon>
        <taxon>fabids</taxon>
        <taxon>Cucurbitales</taxon>
        <taxon>Cucurbitaceae</taxon>
        <taxon>Benincaseae</taxon>
        <taxon>Cucumis</taxon>
    </lineage>
</organism>
<protein>
    <submittedName>
        <fullName evidence="2">ABC transporter G family member 34-like isoform X2</fullName>
    </submittedName>
</protein>
<accession>A0A5A7TQR1</accession>